<name>A0A841FBV3_9ACTN</name>
<protein>
    <submittedName>
        <fullName evidence="1">Uncharacterized protein</fullName>
    </submittedName>
</protein>
<evidence type="ECO:0000313" key="1">
    <source>
        <dbReference type="EMBL" id="MBB6032483.1"/>
    </source>
</evidence>
<organism evidence="1 2">
    <name type="scientific">Phytomonospora endophytica</name>
    <dbReference type="NCBI Taxonomy" id="714109"/>
    <lineage>
        <taxon>Bacteria</taxon>
        <taxon>Bacillati</taxon>
        <taxon>Actinomycetota</taxon>
        <taxon>Actinomycetes</taxon>
        <taxon>Micromonosporales</taxon>
        <taxon>Micromonosporaceae</taxon>
        <taxon>Phytomonospora</taxon>
    </lineage>
</organism>
<dbReference type="Proteomes" id="UP000548476">
    <property type="component" value="Unassembled WGS sequence"/>
</dbReference>
<accession>A0A841FBV3</accession>
<comment type="caution">
    <text evidence="1">The sequence shown here is derived from an EMBL/GenBank/DDBJ whole genome shotgun (WGS) entry which is preliminary data.</text>
</comment>
<keyword evidence="2" id="KW-1185">Reference proteome</keyword>
<reference evidence="1 2" key="1">
    <citation type="submission" date="2020-08" db="EMBL/GenBank/DDBJ databases">
        <title>Genomic Encyclopedia of Type Strains, Phase IV (KMG-IV): sequencing the most valuable type-strain genomes for metagenomic binning, comparative biology and taxonomic classification.</title>
        <authorList>
            <person name="Goeker M."/>
        </authorList>
    </citation>
    <scope>NUCLEOTIDE SEQUENCE [LARGE SCALE GENOMIC DNA]</scope>
    <source>
        <strain evidence="1 2">YIM 65646</strain>
    </source>
</reference>
<dbReference type="EMBL" id="JACHGT010000001">
    <property type="protein sequence ID" value="MBB6032483.1"/>
    <property type="molecule type" value="Genomic_DNA"/>
</dbReference>
<evidence type="ECO:0000313" key="2">
    <source>
        <dbReference type="Proteomes" id="UP000548476"/>
    </source>
</evidence>
<proteinExistence type="predicted"/>
<sequence>MTRNERYAGSVLLAAAGDMDWERVTTALGDVLAGILERLTELPGGLLETVLRHGLDAQLAALIRRDPENTDLHTRIAGTCPCGMETLLTLPHEAQGLLLSSPPERACWHGPDGLREGMLHHPERWQVEAANVLRAPFPELVRHAVDSLYLSEAERHRARLAIHTLEGTEPPPGLAARTALLEGTTGLIEELRTAPDHLHRDAIGKRGVIEWPTVIEAHRRKPFSGMLVDVLAARPDCSEDALLAFYRTDSAVVVRSAHRVHPGLLTAPASVPAPDKAVAGLITRLVEENGHAALIAAEARPAPAVLAAVLRRSASPAWKPLTDELAALVTERLGEDPRAWDRMRARLRRFDGSITELFTDAPRRSGRAAGAGQPGAERAALAGLLSVTDTVVQMTVLAELDAPTTALLLSESPFRADWIDHLTSYGTPAQQALLAARPELSAAELGRLLDLGEPLVDARVFKHPNCDRPLRERVLARRLDPAFRLELRRLGRDDWHPRDAVVCADTEVQWSILQSQRVRGEVPQLRMLLNVWRHRGTERLVEFHGELKAHATDPRRPAFLATVDHALRDLLAIGDEAAAVDSLSARVAHGESARGQVAALRDPAVDPVALLAESHLWHWPEILAAHREEPFRDDVFGRFAHVDDCPADIRAESERVLVGLSPAERAILGGAESGAVVGKNPLSHRYEERAWIRRALTAGRLSTTDLLLHARPAVGALRLIGELIEDPPPAFDAARARATLSDMVRHTLGTDQDAWILAVRLLDEFDGPVAALLATAATVMGTEGR</sequence>
<dbReference type="AlphaFoldDB" id="A0A841FBV3"/>
<gene>
    <name evidence="1" type="ORF">HNR73_000325</name>
</gene>
<dbReference type="RefSeq" id="WP_184785376.1">
    <property type="nucleotide sequence ID" value="NZ_BONT01000039.1"/>
</dbReference>